<accession>A0A7R9CQ48</accession>
<protein>
    <submittedName>
        <fullName evidence="2">Uncharacterized protein</fullName>
    </submittedName>
</protein>
<reference evidence="2" key="1">
    <citation type="submission" date="2020-11" db="EMBL/GenBank/DDBJ databases">
        <authorList>
            <person name="Tran Van P."/>
        </authorList>
    </citation>
    <scope>NUCLEOTIDE SEQUENCE</scope>
</reference>
<feature type="region of interest" description="Disordered" evidence="1">
    <location>
        <begin position="38"/>
        <end position="60"/>
    </location>
</feature>
<gene>
    <name evidence="2" type="ORF">TCEB3V08_LOCUS5524</name>
</gene>
<organism evidence="2">
    <name type="scientific">Timema cristinae</name>
    <name type="common">Walking stick</name>
    <dbReference type="NCBI Taxonomy" id="61476"/>
    <lineage>
        <taxon>Eukaryota</taxon>
        <taxon>Metazoa</taxon>
        <taxon>Ecdysozoa</taxon>
        <taxon>Arthropoda</taxon>
        <taxon>Hexapoda</taxon>
        <taxon>Insecta</taxon>
        <taxon>Pterygota</taxon>
        <taxon>Neoptera</taxon>
        <taxon>Polyneoptera</taxon>
        <taxon>Phasmatodea</taxon>
        <taxon>Timematodea</taxon>
        <taxon>Timematoidea</taxon>
        <taxon>Timematidae</taxon>
        <taxon>Timema</taxon>
    </lineage>
</organism>
<name>A0A7R9CQ48_TIMCR</name>
<dbReference type="EMBL" id="OC318073">
    <property type="protein sequence ID" value="CAD7400434.1"/>
    <property type="molecule type" value="Genomic_DNA"/>
</dbReference>
<sequence>MKNKPLGRLSLEHYISKDLSNVTLSVLEGTVAVERELNNDYSEKNAPPSPSCEGGEQDGRGLGVVREKHRQVYNCFLLFHLVFLSSVISACRGEYRG</sequence>
<proteinExistence type="predicted"/>
<dbReference type="AlphaFoldDB" id="A0A7R9CQ48"/>
<evidence type="ECO:0000313" key="2">
    <source>
        <dbReference type="EMBL" id="CAD7400434.1"/>
    </source>
</evidence>
<evidence type="ECO:0000256" key="1">
    <source>
        <dbReference type="SAM" id="MobiDB-lite"/>
    </source>
</evidence>